<comment type="caution">
    <text evidence="2">The sequence shown here is derived from an EMBL/GenBank/DDBJ whole genome shotgun (WGS) entry which is preliminary data.</text>
</comment>
<evidence type="ECO:0000259" key="1">
    <source>
        <dbReference type="Pfam" id="PF09345"/>
    </source>
</evidence>
<evidence type="ECO:0000313" key="2">
    <source>
        <dbReference type="EMBL" id="OBV39741.1"/>
    </source>
</evidence>
<dbReference type="RefSeq" id="WP_065307715.1">
    <property type="nucleotide sequence ID" value="NZ_LOCQ01000052.1"/>
</dbReference>
<keyword evidence="3" id="KW-1185">Reference proteome</keyword>
<proteinExistence type="predicted"/>
<dbReference type="EMBL" id="LOCQ01000052">
    <property type="protein sequence ID" value="OBV39741.1"/>
    <property type="molecule type" value="Genomic_DNA"/>
</dbReference>
<reference evidence="2 3" key="1">
    <citation type="submission" date="2016-04" db="EMBL/GenBank/DDBJ databases">
        <title>Draft genome sequence of Janthinobacterium psychrotolerans sp. nov., isolated from freshwater sediments in Denmark.</title>
        <authorList>
            <person name="Gong X."/>
            <person name="Skrivergaard S."/>
            <person name="Korsgaard B.S."/>
            <person name="Schreiber L."/>
            <person name="Marshall I.P."/>
            <person name="Finster K."/>
            <person name="Schramm A."/>
        </authorList>
    </citation>
    <scope>NUCLEOTIDE SEQUENCE [LARGE SCALE GENOMIC DNA]</scope>
    <source>
        <strain evidence="2 3">S3-2</strain>
    </source>
</reference>
<accession>A0A1A7C1D9</accession>
<protein>
    <recommendedName>
        <fullName evidence="1">SiaC family regulatory phosphoprotein domain-containing protein</fullName>
    </recommendedName>
</protein>
<dbReference type="PATRIC" id="fig|1747903.4.peg.3348"/>
<dbReference type="Pfam" id="PF09345">
    <property type="entry name" value="SiaC"/>
    <property type="match status" value="1"/>
</dbReference>
<dbReference type="STRING" id="1747903.ASR47_1011132"/>
<dbReference type="InterPro" id="IPR018530">
    <property type="entry name" value="SiaC"/>
</dbReference>
<sequence>MQSPSPLPPLFLAATPSSPEIDFRFEQHTLSIKGESYPENAAAFYGPLNAAVRNYVETCHDAQITVHVSLAYFNSSSTKMLFTLFDILNQAAIDGNRVRLNWYHDEDDDTILEFGQELQQDFTALDFHDHAVGG</sequence>
<feature type="domain" description="SiaC family regulatory phosphoprotein" evidence="1">
    <location>
        <begin position="13"/>
        <end position="130"/>
    </location>
</feature>
<evidence type="ECO:0000313" key="3">
    <source>
        <dbReference type="Proteomes" id="UP000092713"/>
    </source>
</evidence>
<organism evidence="2 3">
    <name type="scientific">Janthinobacterium psychrotolerans</name>
    <dbReference type="NCBI Taxonomy" id="1747903"/>
    <lineage>
        <taxon>Bacteria</taxon>
        <taxon>Pseudomonadati</taxon>
        <taxon>Pseudomonadota</taxon>
        <taxon>Betaproteobacteria</taxon>
        <taxon>Burkholderiales</taxon>
        <taxon>Oxalobacteraceae</taxon>
        <taxon>Janthinobacterium</taxon>
    </lineage>
</organism>
<gene>
    <name evidence="2" type="ORF">ASR47_1011132</name>
</gene>
<name>A0A1A7C1D9_9BURK</name>
<dbReference type="Proteomes" id="UP000092713">
    <property type="component" value="Unassembled WGS sequence"/>
</dbReference>
<dbReference type="AlphaFoldDB" id="A0A1A7C1D9"/>